<comment type="caution">
    <text evidence="1">The sequence shown here is derived from an EMBL/GenBank/DDBJ whole genome shotgun (WGS) entry which is preliminary data.</text>
</comment>
<evidence type="ECO:0008006" key="3">
    <source>
        <dbReference type="Google" id="ProtNLM"/>
    </source>
</evidence>
<protein>
    <recommendedName>
        <fullName evidence="3">ABM domain-containing protein</fullName>
    </recommendedName>
</protein>
<dbReference type="EMBL" id="JALLPJ020000299">
    <property type="protein sequence ID" value="KAL3796239.1"/>
    <property type="molecule type" value="Genomic_DNA"/>
</dbReference>
<sequence length="158" mass="17213">MGKAFVLTAANLALLVSSTLLAGFMVGRWNGSKVKSESAGTSGAFVLLVNMKFKSLDLRDTFLEWIEPVCNDVIANESPAGSSGSTQTTLSYQVAISDKNPLMVVVIERYSDKDNGYLTVHRSGGEFLKFRELLKSMQEKGEVEIEGESYLETSLGFV</sequence>
<gene>
    <name evidence="1" type="ORF">ACHAWO_010519</name>
</gene>
<keyword evidence="2" id="KW-1185">Reference proteome</keyword>
<dbReference type="Proteomes" id="UP001530400">
    <property type="component" value="Unassembled WGS sequence"/>
</dbReference>
<dbReference type="Gene3D" id="3.30.70.100">
    <property type="match status" value="1"/>
</dbReference>
<evidence type="ECO:0000313" key="1">
    <source>
        <dbReference type="EMBL" id="KAL3796239.1"/>
    </source>
</evidence>
<name>A0ABD3Q6R3_9STRA</name>
<evidence type="ECO:0000313" key="2">
    <source>
        <dbReference type="Proteomes" id="UP001530400"/>
    </source>
</evidence>
<accession>A0ABD3Q6R3</accession>
<organism evidence="1 2">
    <name type="scientific">Cyclotella atomus</name>
    <dbReference type="NCBI Taxonomy" id="382360"/>
    <lineage>
        <taxon>Eukaryota</taxon>
        <taxon>Sar</taxon>
        <taxon>Stramenopiles</taxon>
        <taxon>Ochrophyta</taxon>
        <taxon>Bacillariophyta</taxon>
        <taxon>Coscinodiscophyceae</taxon>
        <taxon>Thalassiosirophycidae</taxon>
        <taxon>Stephanodiscales</taxon>
        <taxon>Stephanodiscaceae</taxon>
        <taxon>Cyclotella</taxon>
    </lineage>
</organism>
<reference evidence="1 2" key="1">
    <citation type="submission" date="2024-10" db="EMBL/GenBank/DDBJ databases">
        <title>Updated reference genomes for cyclostephanoid diatoms.</title>
        <authorList>
            <person name="Roberts W.R."/>
            <person name="Alverson A.J."/>
        </authorList>
    </citation>
    <scope>NUCLEOTIDE SEQUENCE [LARGE SCALE GENOMIC DNA]</scope>
    <source>
        <strain evidence="1 2">AJA010-31</strain>
    </source>
</reference>
<proteinExistence type="predicted"/>
<dbReference type="AlphaFoldDB" id="A0ABD3Q6R3"/>